<keyword evidence="2" id="KW-1185">Reference proteome</keyword>
<dbReference type="AlphaFoldDB" id="A0A1A6DXC0"/>
<sequence>MQSYYPETFERDMGCTVQEWLGWLPAAIGDHPWSRTGDGVQVRIGTGTLVLTWRPLPFRTIALIRLPRLWVGFRFEGLTPDERHRFMRRFDLYLQRGGG</sequence>
<organism evidence="1 2">
    <name type="scientific">Tepidimonas fonticaldi</name>
    <dbReference type="NCBI Taxonomy" id="1101373"/>
    <lineage>
        <taxon>Bacteria</taxon>
        <taxon>Pseudomonadati</taxon>
        <taxon>Pseudomonadota</taxon>
        <taxon>Betaproteobacteria</taxon>
        <taxon>Burkholderiales</taxon>
        <taxon>Tepidimonas</taxon>
    </lineage>
</organism>
<evidence type="ECO:0000313" key="2">
    <source>
        <dbReference type="Proteomes" id="UP000091969"/>
    </source>
</evidence>
<name>A0A1A6DXC0_9BURK</name>
<evidence type="ECO:0000313" key="1">
    <source>
        <dbReference type="EMBL" id="OBS31419.1"/>
    </source>
</evidence>
<proteinExistence type="predicted"/>
<gene>
    <name evidence="1" type="ORF">A9O67_01995</name>
</gene>
<dbReference type="OrthoDB" id="8687690at2"/>
<dbReference type="STRING" id="1101373.A9O67_01995"/>
<dbReference type="RefSeq" id="WP_068607583.1">
    <property type="nucleotide sequence ID" value="NZ_LZDH01000034.1"/>
</dbReference>
<dbReference type="EMBL" id="LZDH01000034">
    <property type="protein sequence ID" value="OBS31419.1"/>
    <property type="molecule type" value="Genomic_DNA"/>
</dbReference>
<comment type="caution">
    <text evidence="1">The sequence shown here is derived from an EMBL/GenBank/DDBJ whole genome shotgun (WGS) entry which is preliminary data.</text>
</comment>
<protein>
    <submittedName>
        <fullName evidence="1">Uncharacterized protein</fullName>
    </submittedName>
</protein>
<accession>A0A1A6DXC0</accession>
<dbReference type="Proteomes" id="UP000091969">
    <property type="component" value="Unassembled WGS sequence"/>
</dbReference>
<reference evidence="1 2" key="1">
    <citation type="submission" date="2016-06" db="EMBL/GenBank/DDBJ databases">
        <title>Genome sequence of Tepidimonas fonticaldi PL17.</title>
        <authorList>
            <person name="Pinnaka A.K."/>
        </authorList>
    </citation>
    <scope>NUCLEOTIDE SEQUENCE [LARGE SCALE GENOMIC DNA]</scope>
    <source>
        <strain evidence="1 2">PL17</strain>
    </source>
</reference>